<dbReference type="Pfam" id="PF23559">
    <property type="entry name" value="WHD_DRP"/>
    <property type="match status" value="1"/>
</dbReference>
<evidence type="ECO:0000259" key="8">
    <source>
        <dbReference type="Pfam" id="PF23247"/>
    </source>
</evidence>
<evidence type="ECO:0000259" key="6">
    <source>
        <dbReference type="Pfam" id="PF00931"/>
    </source>
</evidence>
<keyword evidence="12" id="KW-1185">Reference proteome</keyword>
<dbReference type="Gene3D" id="1.20.5.4130">
    <property type="match status" value="1"/>
</dbReference>
<dbReference type="InterPro" id="IPR042197">
    <property type="entry name" value="Apaf_helical"/>
</dbReference>
<feature type="domain" description="R13L1/DRL21-like LRR repeat region" evidence="10">
    <location>
        <begin position="690"/>
        <end position="821"/>
    </location>
</feature>
<dbReference type="InterPro" id="IPR032675">
    <property type="entry name" value="LRR_dom_sf"/>
</dbReference>
<dbReference type="PANTHER" id="PTHR36766:SF38">
    <property type="entry name" value="DISEASE RESISTANCE PROTEIN RGA3"/>
    <property type="match status" value="1"/>
</dbReference>
<dbReference type="InterPro" id="IPR038005">
    <property type="entry name" value="RX-like_CC"/>
</dbReference>
<evidence type="ECO:0000256" key="5">
    <source>
        <dbReference type="ARBA" id="ARBA00022840"/>
    </source>
</evidence>
<dbReference type="Pfam" id="PF23247">
    <property type="entry name" value="LRR_RPS2"/>
    <property type="match status" value="1"/>
</dbReference>
<sequence length="1091" mass="124302">MAEAVVFNIAEEIIKKLGSRGLEEIGLWWGVKDEIEKLKKTVSMIKAVLLHAEEQSSVSNEVQEWLGMLKEAFYDADDLLDDFSTEKLRRQVMSGNRIMKEVRLFFSHSNKLVYGFKMGHKIKEIRDRLAEIALDRKFHLEERQKETSETEMIREREQTHSSLPEVVVGREEDKNKIVELLFCSNFEENVPVISVVGIGGLGKTTLAQLVYNNQKVKTHFELKLWICVSDNFDVKLIVEKLVESVTGDRRSNLEMDTLKNILHENIIGKNYLIVLDDVWNEDPAKWFRLKDLLVGGARGSRIIITTRLKRVAEITRSVSIYELQGLSEIESWSLFKQMAFKRGQVPSPSHEAIGKEIVAKCAGVPLAIRAIGALLYYRNTESEWLSFKNKELSKVDQQESNILPTLKLSYNHLPSHLKQCFAYCRLFPKDYKINVQTLIHLWMAQGYIVLSDPSQCFEEIGLAYFTDLLSRSFFQEVENDRWGNIESCKMHDLMHDLAALVSGGASAVLDSNVAYVDERTRHISIASNSDSRWEVLPSLLKVRKARSLLLPNGSKWSEIQEDQCHLIFSKLRRLRVLDLHDSGIEMVLSSVDKLKHLRYLDLSGNERIKILPDSITRLQNLQILKLVECMALEQLPKDIKKLVNLRQLSLESCYSLSHMPRGIGKLTCLEKLSNFLVARDSSVSKHSGGLDELHALNNLKGTLRISLGYAVKNRASASDFKAANLKEKQHLQLLSLDWSQLENDIDDVANDVDIEEMSLENLRPHQNLRGLLLWDYSGVKSPSWFPSLVNLMSISFLNCKNIQHLPSLDILPSLEGLEIEESTNLVYIDTEGESTLFFPSLKYLFLRNCPNLKGWRRCSGDNRTAAELLPLRCLSDFEIHSCRNLTSIPPLPSLERLRLEKSSMSSLEQILNLTISVSNSSSSSSFHPSSPLSYAGSQLKSLTVWEIEDLEFLPEELLPCFTSLQEVSIFDCSRLTTAASEGENDDNEQWKGLKSLHTLRLVGIPELVAIPKGLQHATALRCLIIERCHSLMSLPEWMANLTGLQYLSIYACSRLNERWRNKMGEGWHKISHIPNIQIDSRTIQQNGLYQL</sequence>
<evidence type="ECO:0000313" key="11">
    <source>
        <dbReference type="EMBL" id="KAJ9159092.1"/>
    </source>
</evidence>
<feature type="domain" description="Disease resistance N-terminal" evidence="7">
    <location>
        <begin position="12"/>
        <end position="97"/>
    </location>
</feature>
<dbReference type="PRINTS" id="PR00364">
    <property type="entry name" value="DISEASERSIST"/>
</dbReference>
<dbReference type="EMBL" id="JARPOI010000014">
    <property type="protein sequence ID" value="KAJ9159092.1"/>
    <property type="molecule type" value="Genomic_DNA"/>
</dbReference>
<dbReference type="InterPro" id="IPR002182">
    <property type="entry name" value="NB-ARC"/>
</dbReference>
<dbReference type="SUPFAM" id="SSF52540">
    <property type="entry name" value="P-loop containing nucleoside triphosphate hydrolases"/>
    <property type="match status" value="1"/>
</dbReference>
<evidence type="ECO:0000256" key="3">
    <source>
        <dbReference type="ARBA" id="ARBA00022741"/>
    </source>
</evidence>
<dbReference type="InterPro" id="IPR056789">
    <property type="entry name" value="LRR_R13L1-DRL21"/>
</dbReference>
<evidence type="ECO:0000259" key="7">
    <source>
        <dbReference type="Pfam" id="PF18052"/>
    </source>
</evidence>
<name>A0ABQ9L6E2_HEVBR</name>
<dbReference type="InterPro" id="IPR041118">
    <property type="entry name" value="Rx_N"/>
</dbReference>
<keyword evidence="2" id="KW-0677">Repeat</keyword>
<dbReference type="Pfam" id="PF25019">
    <property type="entry name" value="LRR_R13L1-DRL21"/>
    <property type="match status" value="1"/>
</dbReference>
<evidence type="ECO:0000259" key="9">
    <source>
        <dbReference type="Pfam" id="PF23559"/>
    </source>
</evidence>
<evidence type="ECO:0008006" key="13">
    <source>
        <dbReference type="Google" id="ProtNLM"/>
    </source>
</evidence>
<gene>
    <name evidence="11" type="ORF">P3X46_024623</name>
</gene>
<dbReference type="Pfam" id="PF18052">
    <property type="entry name" value="Rx_N"/>
    <property type="match status" value="1"/>
</dbReference>
<dbReference type="InterPro" id="IPR058922">
    <property type="entry name" value="WHD_DRP"/>
</dbReference>
<proteinExistence type="predicted"/>
<dbReference type="SUPFAM" id="SSF52058">
    <property type="entry name" value="L domain-like"/>
    <property type="match status" value="1"/>
</dbReference>
<keyword evidence="5" id="KW-0067">ATP-binding</keyword>
<feature type="domain" description="Disease resistance protein winged helix" evidence="9">
    <location>
        <begin position="426"/>
        <end position="498"/>
    </location>
</feature>
<dbReference type="InterPro" id="IPR036388">
    <property type="entry name" value="WH-like_DNA-bd_sf"/>
</dbReference>
<dbReference type="CDD" id="cd14798">
    <property type="entry name" value="RX-CC_like"/>
    <property type="match status" value="1"/>
</dbReference>
<dbReference type="InterPro" id="IPR027417">
    <property type="entry name" value="P-loop_NTPase"/>
</dbReference>
<dbReference type="Proteomes" id="UP001174677">
    <property type="component" value="Chromosome 14"/>
</dbReference>
<feature type="domain" description="Disease resistance protein At4g27190-like leucine-rich repeats" evidence="8">
    <location>
        <begin position="920"/>
        <end position="1052"/>
    </location>
</feature>
<evidence type="ECO:0000256" key="2">
    <source>
        <dbReference type="ARBA" id="ARBA00022737"/>
    </source>
</evidence>
<comment type="caution">
    <text evidence="11">The sequence shown here is derived from an EMBL/GenBank/DDBJ whole genome shotgun (WGS) entry which is preliminary data.</text>
</comment>
<dbReference type="Gene3D" id="1.10.8.430">
    <property type="entry name" value="Helical domain of apoptotic protease-activating factors"/>
    <property type="match status" value="1"/>
</dbReference>
<dbReference type="Gene3D" id="1.10.10.10">
    <property type="entry name" value="Winged helix-like DNA-binding domain superfamily/Winged helix DNA-binding domain"/>
    <property type="match status" value="1"/>
</dbReference>
<protein>
    <recommendedName>
        <fullName evidence="13">Disease resistance protein RGA3</fullName>
    </recommendedName>
</protein>
<keyword evidence="1" id="KW-0433">Leucine-rich repeat</keyword>
<keyword evidence="3" id="KW-0547">Nucleotide-binding</keyword>
<evidence type="ECO:0000256" key="4">
    <source>
        <dbReference type="ARBA" id="ARBA00022821"/>
    </source>
</evidence>
<dbReference type="Pfam" id="PF00931">
    <property type="entry name" value="NB-ARC"/>
    <property type="match status" value="1"/>
</dbReference>
<reference evidence="11" key="1">
    <citation type="journal article" date="2023" name="Plant Biotechnol. J.">
        <title>Chromosome-level wild Hevea brasiliensis genome provides new tools for genomic-assisted breeding and valuable loci to elevate rubber yield.</title>
        <authorList>
            <person name="Cheng H."/>
            <person name="Song X."/>
            <person name="Hu Y."/>
            <person name="Wu T."/>
            <person name="Yang Q."/>
            <person name="An Z."/>
            <person name="Feng S."/>
            <person name="Deng Z."/>
            <person name="Wu W."/>
            <person name="Zeng X."/>
            <person name="Tu M."/>
            <person name="Wang X."/>
            <person name="Huang H."/>
        </authorList>
    </citation>
    <scope>NUCLEOTIDE SEQUENCE</scope>
    <source>
        <strain evidence="11">MT/VB/25A 57/8</strain>
    </source>
</reference>
<dbReference type="Gene3D" id="3.80.10.10">
    <property type="entry name" value="Ribonuclease Inhibitor"/>
    <property type="match status" value="3"/>
</dbReference>
<evidence type="ECO:0000313" key="12">
    <source>
        <dbReference type="Proteomes" id="UP001174677"/>
    </source>
</evidence>
<dbReference type="SUPFAM" id="SSF52047">
    <property type="entry name" value="RNI-like"/>
    <property type="match status" value="1"/>
</dbReference>
<keyword evidence="4" id="KW-0611">Plant defense</keyword>
<organism evidence="11 12">
    <name type="scientific">Hevea brasiliensis</name>
    <name type="common">Para rubber tree</name>
    <name type="synonym">Siphonia brasiliensis</name>
    <dbReference type="NCBI Taxonomy" id="3981"/>
    <lineage>
        <taxon>Eukaryota</taxon>
        <taxon>Viridiplantae</taxon>
        <taxon>Streptophyta</taxon>
        <taxon>Embryophyta</taxon>
        <taxon>Tracheophyta</taxon>
        <taxon>Spermatophyta</taxon>
        <taxon>Magnoliopsida</taxon>
        <taxon>eudicotyledons</taxon>
        <taxon>Gunneridae</taxon>
        <taxon>Pentapetalae</taxon>
        <taxon>rosids</taxon>
        <taxon>fabids</taxon>
        <taxon>Malpighiales</taxon>
        <taxon>Euphorbiaceae</taxon>
        <taxon>Crotonoideae</taxon>
        <taxon>Micrandreae</taxon>
        <taxon>Hevea</taxon>
    </lineage>
</organism>
<dbReference type="Gene3D" id="3.40.50.300">
    <property type="entry name" value="P-loop containing nucleotide triphosphate hydrolases"/>
    <property type="match status" value="1"/>
</dbReference>
<feature type="domain" description="NB-ARC" evidence="6">
    <location>
        <begin position="171"/>
        <end position="342"/>
    </location>
</feature>
<dbReference type="InterPro" id="IPR057135">
    <property type="entry name" value="At4g27190-like_LRR"/>
</dbReference>
<evidence type="ECO:0000259" key="10">
    <source>
        <dbReference type="Pfam" id="PF25019"/>
    </source>
</evidence>
<evidence type="ECO:0000256" key="1">
    <source>
        <dbReference type="ARBA" id="ARBA00022614"/>
    </source>
</evidence>
<accession>A0ABQ9L6E2</accession>
<dbReference type="PANTHER" id="PTHR36766">
    <property type="entry name" value="PLANT BROAD-SPECTRUM MILDEW RESISTANCE PROTEIN RPW8"/>
    <property type="match status" value="1"/>
</dbReference>